<keyword evidence="2" id="KW-1185">Reference proteome</keyword>
<proteinExistence type="predicted"/>
<dbReference type="EMBL" id="CM055746">
    <property type="protein sequence ID" value="KAJ7997431.1"/>
    <property type="molecule type" value="Genomic_DNA"/>
</dbReference>
<name>A0ACC2G1I1_DALPE</name>
<organism evidence="1 2">
    <name type="scientific">Dallia pectoralis</name>
    <name type="common">Alaska blackfish</name>
    <dbReference type="NCBI Taxonomy" id="75939"/>
    <lineage>
        <taxon>Eukaryota</taxon>
        <taxon>Metazoa</taxon>
        <taxon>Chordata</taxon>
        <taxon>Craniata</taxon>
        <taxon>Vertebrata</taxon>
        <taxon>Euteleostomi</taxon>
        <taxon>Actinopterygii</taxon>
        <taxon>Neopterygii</taxon>
        <taxon>Teleostei</taxon>
        <taxon>Protacanthopterygii</taxon>
        <taxon>Esociformes</taxon>
        <taxon>Umbridae</taxon>
        <taxon>Dallia</taxon>
    </lineage>
</organism>
<accession>A0ACC2G1I1</accession>
<reference evidence="1" key="1">
    <citation type="submission" date="2021-05" db="EMBL/GenBank/DDBJ databases">
        <authorList>
            <person name="Pan Q."/>
            <person name="Jouanno E."/>
            <person name="Zahm M."/>
            <person name="Klopp C."/>
            <person name="Cabau C."/>
            <person name="Louis A."/>
            <person name="Berthelot C."/>
            <person name="Parey E."/>
            <person name="Roest Crollius H."/>
            <person name="Montfort J."/>
            <person name="Robinson-Rechavi M."/>
            <person name="Bouchez O."/>
            <person name="Lampietro C."/>
            <person name="Lopez Roques C."/>
            <person name="Donnadieu C."/>
            <person name="Postlethwait J."/>
            <person name="Bobe J."/>
            <person name="Dillon D."/>
            <person name="Chandos A."/>
            <person name="von Hippel F."/>
            <person name="Guiguen Y."/>
        </authorList>
    </citation>
    <scope>NUCLEOTIDE SEQUENCE</scope>
    <source>
        <strain evidence="1">YG-Jan2019</strain>
    </source>
</reference>
<evidence type="ECO:0000313" key="1">
    <source>
        <dbReference type="EMBL" id="KAJ7997431.1"/>
    </source>
</evidence>
<evidence type="ECO:0000313" key="2">
    <source>
        <dbReference type="Proteomes" id="UP001157502"/>
    </source>
</evidence>
<protein>
    <submittedName>
        <fullName evidence="1">Uncharacterized protein</fullName>
    </submittedName>
</protein>
<sequence>MSYSGLLVNFTGQNVKEFTITGFDHLSHQKLLGFLIFFTYFLVLLGSGTNICIIATDRQLHTPMYILIFNLALVDIMFTSSASITMISVLLAEINIISYYSCITSMYFYHLGDFEECLALSLMALDRTIAVSSPLRYHSILTNPRISLMILASWLIGFLVVGVPAVQAYSLPYCQPIIRYVFCDFAAMVRAACVNPELYWTFGVVIGQNVKEFTITGFDHLSHQKLLGFLIFFTYFLVLLGSGTNICIIATDRRLHTPMYILIVNLALVDIMYTSSASITMISILLAEFKTISYYSCITSMYFYHLGDFEECLALSLMALDRIIAVSTPLRIGNITTIIQLPYFFISGFTGIPNMNYYYVFLCFVYIVALVGNTFVMAVIYMDGSLHRHRAIKTCTSHLILVAIFYLPVNITFLLYSFIPTNLRIINLSLTSVLPPMLNPIIYVLKTEEFKASAKKLLSRAAQRDVGPVKTT</sequence>
<gene>
    <name evidence="1" type="ORF">DPEC_G00228900</name>
</gene>
<comment type="caution">
    <text evidence="1">The sequence shown here is derived from an EMBL/GenBank/DDBJ whole genome shotgun (WGS) entry which is preliminary data.</text>
</comment>
<dbReference type="Proteomes" id="UP001157502">
    <property type="component" value="Chromosome 19"/>
</dbReference>